<comment type="cofactor">
    <cofactor evidence="1">
        <name>[4Fe-4S] cluster</name>
        <dbReference type="ChEBI" id="CHEBI:49883"/>
    </cofactor>
</comment>
<protein>
    <recommendedName>
        <fullName evidence="8">Radical SAM protein</fullName>
    </recommendedName>
</protein>
<sequence length="286" mass="33051">MRSLSILFRGSLSSCNYGCVYCPFAKHVENATERQRDNDSLRRFTQWAQEQRDLKLSLFFTPWGEALVRKSYQRALIELSHAEHVEKVVFQTNLSSRLDFLLQAQTDKVALWVTYHPDEVALSDFIAQCNYLIDKKVRFSVGVVGKPSHFAAITALRAALEPEIYLWVNAYRNGSRLYPYTGEQRAFLNQIDPLFSLNARDYPSRGKACMTGESVISVDQDGAIRRCHFVGQVIGNIYQEDFRQTLISRLCPRSRCYCHIGYVHMPELELYQVFQDGILERIPCER</sequence>
<dbReference type="SFLD" id="SFLDS00029">
    <property type="entry name" value="Radical_SAM"/>
    <property type="match status" value="1"/>
</dbReference>
<dbReference type="GO" id="GO:0051536">
    <property type="term" value="F:iron-sulfur cluster binding"/>
    <property type="evidence" value="ECO:0007669"/>
    <property type="project" value="UniProtKB-KW"/>
</dbReference>
<dbReference type="EMBL" id="LR134492">
    <property type="protein sequence ID" value="VEI70014.1"/>
    <property type="molecule type" value="Genomic_DNA"/>
</dbReference>
<dbReference type="NCBIfam" id="NF038073">
    <property type="entry name" value="rSAM_STM4011"/>
    <property type="match status" value="1"/>
</dbReference>
<evidence type="ECO:0000256" key="4">
    <source>
        <dbReference type="ARBA" id="ARBA00023004"/>
    </source>
</evidence>
<dbReference type="InterPro" id="IPR050377">
    <property type="entry name" value="Radical_SAM_PqqE_MftC-like"/>
</dbReference>
<dbReference type="CDD" id="cd01335">
    <property type="entry name" value="Radical_SAM"/>
    <property type="match status" value="1"/>
</dbReference>
<evidence type="ECO:0000313" key="7">
    <source>
        <dbReference type="Proteomes" id="UP000270487"/>
    </source>
</evidence>
<reference evidence="6 7" key="1">
    <citation type="submission" date="2018-12" db="EMBL/GenBank/DDBJ databases">
        <authorList>
            <consortium name="Pathogen Informatics"/>
        </authorList>
    </citation>
    <scope>NUCLEOTIDE SEQUENCE [LARGE SCALE GENOMIC DNA]</scope>
    <source>
        <strain evidence="6 7">NCTC13193</strain>
    </source>
</reference>
<gene>
    <name evidence="6" type="ORF">NCTC13193_02860</name>
</gene>
<organism evidence="6 7">
    <name type="scientific">Serratia fonticola</name>
    <dbReference type="NCBI Taxonomy" id="47917"/>
    <lineage>
        <taxon>Bacteria</taxon>
        <taxon>Pseudomonadati</taxon>
        <taxon>Pseudomonadota</taxon>
        <taxon>Gammaproteobacteria</taxon>
        <taxon>Enterobacterales</taxon>
        <taxon>Yersiniaceae</taxon>
        <taxon>Serratia</taxon>
    </lineage>
</organism>
<keyword evidence="2" id="KW-0949">S-adenosyl-L-methionine</keyword>
<evidence type="ECO:0008006" key="8">
    <source>
        <dbReference type="Google" id="ProtNLM"/>
    </source>
</evidence>
<evidence type="ECO:0000256" key="1">
    <source>
        <dbReference type="ARBA" id="ARBA00001966"/>
    </source>
</evidence>
<evidence type="ECO:0000313" key="6">
    <source>
        <dbReference type="EMBL" id="VEI70014.1"/>
    </source>
</evidence>
<dbReference type="PANTHER" id="PTHR11228">
    <property type="entry name" value="RADICAL SAM DOMAIN PROTEIN"/>
    <property type="match status" value="1"/>
</dbReference>
<name>A0A448SQK7_SERFO</name>
<proteinExistence type="predicted"/>
<dbReference type="GO" id="GO:0046872">
    <property type="term" value="F:metal ion binding"/>
    <property type="evidence" value="ECO:0007669"/>
    <property type="project" value="UniProtKB-KW"/>
</dbReference>
<dbReference type="InterPro" id="IPR047771">
    <property type="entry name" value="Radical_SAM_STM4011-like"/>
</dbReference>
<evidence type="ECO:0000256" key="5">
    <source>
        <dbReference type="ARBA" id="ARBA00023014"/>
    </source>
</evidence>
<dbReference type="GO" id="GO:0003824">
    <property type="term" value="F:catalytic activity"/>
    <property type="evidence" value="ECO:0007669"/>
    <property type="project" value="InterPro"/>
</dbReference>
<dbReference type="InterPro" id="IPR013785">
    <property type="entry name" value="Aldolase_TIM"/>
</dbReference>
<evidence type="ECO:0000256" key="2">
    <source>
        <dbReference type="ARBA" id="ARBA00022691"/>
    </source>
</evidence>
<dbReference type="Proteomes" id="UP000270487">
    <property type="component" value="Chromosome"/>
</dbReference>
<dbReference type="InterPro" id="IPR058240">
    <property type="entry name" value="rSAM_sf"/>
</dbReference>
<keyword evidence="5" id="KW-0411">Iron-sulfur</keyword>
<dbReference type="SUPFAM" id="SSF102114">
    <property type="entry name" value="Radical SAM enzymes"/>
    <property type="match status" value="1"/>
</dbReference>
<dbReference type="PANTHER" id="PTHR11228:SF7">
    <property type="entry name" value="PQQA PEPTIDE CYCLASE"/>
    <property type="match status" value="1"/>
</dbReference>
<dbReference type="Gene3D" id="3.20.20.70">
    <property type="entry name" value="Aldolase class I"/>
    <property type="match status" value="1"/>
</dbReference>
<evidence type="ECO:0000256" key="3">
    <source>
        <dbReference type="ARBA" id="ARBA00022723"/>
    </source>
</evidence>
<dbReference type="AlphaFoldDB" id="A0A448SQK7"/>
<accession>A0A448SQK7</accession>
<keyword evidence="3" id="KW-0479">Metal-binding</keyword>
<keyword evidence="4" id="KW-0408">Iron</keyword>
<dbReference type="InterPro" id="IPR007197">
    <property type="entry name" value="rSAM"/>
</dbReference>